<feature type="chain" id="PRO_5034921693" evidence="1">
    <location>
        <begin position="18"/>
        <end position="295"/>
    </location>
</feature>
<dbReference type="GO" id="GO:0006508">
    <property type="term" value="P:proteolysis"/>
    <property type="evidence" value="ECO:0007669"/>
    <property type="project" value="InterPro"/>
</dbReference>
<evidence type="ECO:0000313" key="4">
    <source>
        <dbReference type="Proteomes" id="UP000620124"/>
    </source>
</evidence>
<dbReference type="SUPFAM" id="SSF54897">
    <property type="entry name" value="Protease propeptides/inhibitors"/>
    <property type="match status" value="1"/>
</dbReference>
<keyword evidence="1" id="KW-0732">Signal</keyword>
<keyword evidence="4" id="KW-1185">Reference proteome</keyword>
<dbReference type="Pfam" id="PF09286">
    <property type="entry name" value="Pro-kuma_activ"/>
    <property type="match status" value="1"/>
</dbReference>
<feature type="domain" description="Peptidase S53 activation" evidence="2">
    <location>
        <begin position="9"/>
        <end position="159"/>
    </location>
</feature>
<dbReference type="PANTHER" id="PTHR14218:SF15">
    <property type="entry name" value="TRIPEPTIDYL-PEPTIDASE 1"/>
    <property type="match status" value="1"/>
</dbReference>
<dbReference type="Proteomes" id="UP000620124">
    <property type="component" value="Unassembled WGS sequence"/>
</dbReference>
<dbReference type="CDD" id="cd11377">
    <property type="entry name" value="Pro-peptidase_S53"/>
    <property type="match status" value="1"/>
</dbReference>
<dbReference type="GO" id="GO:0008240">
    <property type="term" value="F:tripeptidyl-peptidase activity"/>
    <property type="evidence" value="ECO:0007669"/>
    <property type="project" value="TreeGrafter"/>
</dbReference>
<evidence type="ECO:0000259" key="2">
    <source>
        <dbReference type="SMART" id="SM00944"/>
    </source>
</evidence>
<evidence type="ECO:0000256" key="1">
    <source>
        <dbReference type="SAM" id="SignalP"/>
    </source>
</evidence>
<feature type="signal peptide" evidence="1">
    <location>
        <begin position="1"/>
        <end position="17"/>
    </location>
</feature>
<protein>
    <submittedName>
        <fullName evidence="3">Peptidase S53 domain-containing protein</fullName>
    </submittedName>
</protein>
<comment type="caution">
    <text evidence="3">The sequence shown here is derived from an EMBL/GenBank/DDBJ whole genome shotgun (WGS) entry which is preliminary data.</text>
</comment>
<reference evidence="3" key="1">
    <citation type="submission" date="2020-05" db="EMBL/GenBank/DDBJ databases">
        <title>Mycena genomes resolve the evolution of fungal bioluminescence.</title>
        <authorList>
            <person name="Tsai I.J."/>
        </authorList>
    </citation>
    <scope>NUCLEOTIDE SEQUENCE</scope>
    <source>
        <strain evidence="3">CCC161011</strain>
    </source>
</reference>
<dbReference type="InterPro" id="IPR015366">
    <property type="entry name" value="S53_propep"/>
</dbReference>
<dbReference type="OrthoDB" id="409122at2759"/>
<dbReference type="SMART" id="SM00944">
    <property type="entry name" value="Pro-kuma_activ"/>
    <property type="match status" value="1"/>
</dbReference>
<dbReference type="EMBL" id="JACAZI010000009">
    <property type="protein sequence ID" value="KAF7352230.1"/>
    <property type="molecule type" value="Genomic_DNA"/>
</dbReference>
<dbReference type="PANTHER" id="PTHR14218">
    <property type="entry name" value="PROTEASE S8 TRIPEPTIDYL PEPTIDASE I CLN2"/>
    <property type="match status" value="1"/>
</dbReference>
<dbReference type="AlphaFoldDB" id="A0A8H6Y1A9"/>
<gene>
    <name evidence="3" type="ORF">MVEN_01186400</name>
</gene>
<proteinExistence type="predicted"/>
<organism evidence="3 4">
    <name type="scientific">Mycena venus</name>
    <dbReference type="NCBI Taxonomy" id="2733690"/>
    <lineage>
        <taxon>Eukaryota</taxon>
        <taxon>Fungi</taxon>
        <taxon>Dikarya</taxon>
        <taxon>Basidiomycota</taxon>
        <taxon>Agaricomycotina</taxon>
        <taxon>Agaricomycetes</taxon>
        <taxon>Agaricomycetidae</taxon>
        <taxon>Agaricales</taxon>
        <taxon>Marasmiineae</taxon>
        <taxon>Mycenaceae</taxon>
        <taxon>Mycena</taxon>
    </lineage>
</organism>
<sequence>MWVSLVSLLPLVTFALALPSKDCEHKLRIGITQSNFDVLGEHLYAISDPYHERYGAHLAKEEIEELVAPHPDSVTAVNEWLSSHGIQEADIGRSAAGDWLTIRVPVQLVEKMLDTARHRCKNHIWKHIDSNEYIVRTTSYSLPKSILDHVELIQPTTMFGTFQKLESTIHSINKIESQNFSPILDSVTGRRVDASCNSTITITCLKQIYNADMYLDYTNRADLQTFFEEQVPTAAVVNATYNFVSVPGGLDSQDPNEIGGESNLDTQFAFGLSFPIASTFFSTASLSSSPDAIRY</sequence>
<dbReference type="InterPro" id="IPR050819">
    <property type="entry name" value="Tripeptidyl-peptidase_I"/>
</dbReference>
<evidence type="ECO:0000313" key="3">
    <source>
        <dbReference type="EMBL" id="KAF7352230.1"/>
    </source>
</evidence>
<name>A0A8H6Y1A9_9AGAR</name>
<dbReference type="Gene3D" id="3.40.50.200">
    <property type="entry name" value="Peptidase S8/S53 domain"/>
    <property type="match status" value="1"/>
</dbReference>
<accession>A0A8H6Y1A9</accession>
<dbReference type="InterPro" id="IPR036852">
    <property type="entry name" value="Peptidase_S8/S53_dom_sf"/>
</dbReference>
<dbReference type="GO" id="GO:0004252">
    <property type="term" value="F:serine-type endopeptidase activity"/>
    <property type="evidence" value="ECO:0007669"/>
    <property type="project" value="InterPro"/>
</dbReference>